<dbReference type="InterPro" id="IPR001647">
    <property type="entry name" value="HTH_TetR"/>
</dbReference>
<evidence type="ECO:0000256" key="1">
    <source>
        <dbReference type="ARBA" id="ARBA00023125"/>
    </source>
</evidence>
<sequence length="204" mass="24416">MNDKKVFLKNVSELFMFNGAKTLTMDDIAKAFSMSKKTLYQYYKNKEELLVEVLDFGLNQTIEQIQMFEKKKDLNAIQKIFFSKSDIKELCEEAGSIFMLQLIKYYPKIYNAHKLKVYKEILRIMRKNIESGRRERLYKEDFSIENYTKFLLELMFAYDSSVLFEESNAKNWTKHSRKVMLFFLNAIVTPKGYEILKEIIYNEK</sequence>
<dbReference type="OrthoDB" id="881297at2"/>
<dbReference type="Pfam" id="PF00440">
    <property type="entry name" value="TetR_N"/>
    <property type="match status" value="1"/>
</dbReference>
<dbReference type="Gene3D" id="1.10.357.10">
    <property type="entry name" value="Tetracycline Repressor, domain 2"/>
    <property type="match status" value="1"/>
</dbReference>
<dbReference type="SUPFAM" id="SSF46689">
    <property type="entry name" value="Homeodomain-like"/>
    <property type="match status" value="1"/>
</dbReference>
<dbReference type="Proteomes" id="UP000198517">
    <property type="component" value="Unassembled WGS sequence"/>
</dbReference>
<reference evidence="4 5" key="1">
    <citation type="submission" date="2016-10" db="EMBL/GenBank/DDBJ databases">
        <authorList>
            <person name="de Groot N.N."/>
        </authorList>
    </citation>
    <scope>NUCLEOTIDE SEQUENCE [LARGE SCALE GENOMIC DNA]</scope>
    <source>
        <strain evidence="4 5">DSM 24015</strain>
    </source>
</reference>
<dbReference type="AlphaFoldDB" id="A0A1G7DYF2"/>
<dbReference type="PRINTS" id="PR00455">
    <property type="entry name" value="HTHTETR"/>
</dbReference>
<evidence type="ECO:0000313" key="4">
    <source>
        <dbReference type="EMBL" id="SDE56507.1"/>
    </source>
</evidence>
<proteinExistence type="predicted"/>
<dbReference type="STRING" id="1071918.SAMN05421544_11334"/>
<feature type="DNA-binding region" description="H-T-H motif" evidence="2">
    <location>
        <begin position="24"/>
        <end position="43"/>
    </location>
</feature>
<accession>A0A1G7DYF2</accession>
<dbReference type="GO" id="GO:0003677">
    <property type="term" value="F:DNA binding"/>
    <property type="evidence" value="ECO:0007669"/>
    <property type="project" value="UniProtKB-UniRule"/>
</dbReference>
<gene>
    <name evidence="4" type="ORF">SAMN05421544_11334</name>
</gene>
<dbReference type="EMBL" id="FNAS01000013">
    <property type="protein sequence ID" value="SDE56507.1"/>
    <property type="molecule type" value="Genomic_DNA"/>
</dbReference>
<protein>
    <submittedName>
        <fullName evidence="4">DNA-binding transcriptional regulator, AcrR family</fullName>
    </submittedName>
</protein>
<dbReference type="PROSITE" id="PS50977">
    <property type="entry name" value="HTH_TETR_2"/>
    <property type="match status" value="1"/>
</dbReference>
<organism evidence="4 5">
    <name type="scientific">Riemerella columbipharyngis</name>
    <dbReference type="NCBI Taxonomy" id="1071918"/>
    <lineage>
        <taxon>Bacteria</taxon>
        <taxon>Pseudomonadati</taxon>
        <taxon>Bacteroidota</taxon>
        <taxon>Flavobacteriia</taxon>
        <taxon>Flavobacteriales</taxon>
        <taxon>Weeksellaceae</taxon>
        <taxon>Riemerella</taxon>
    </lineage>
</organism>
<feature type="domain" description="HTH tetR-type" evidence="3">
    <location>
        <begin position="1"/>
        <end position="61"/>
    </location>
</feature>
<keyword evidence="1 2" id="KW-0238">DNA-binding</keyword>
<name>A0A1G7DYF2_9FLAO</name>
<evidence type="ECO:0000313" key="5">
    <source>
        <dbReference type="Proteomes" id="UP000198517"/>
    </source>
</evidence>
<dbReference type="InterPro" id="IPR009057">
    <property type="entry name" value="Homeodomain-like_sf"/>
</dbReference>
<keyword evidence="5" id="KW-1185">Reference proteome</keyword>
<evidence type="ECO:0000256" key="2">
    <source>
        <dbReference type="PROSITE-ProRule" id="PRU00335"/>
    </source>
</evidence>
<evidence type="ECO:0000259" key="3">
    <source>
        <dbReference type="PROSITE" id="PS50977"/>
    </source>
</evidence>